<dbReference type="OrthoDB" id="5598369at2759"/>
<comment type="caution">
    <text evidence="2">The sequence shown here is derived from an EMBL/GenBank/DDBJ whole genome shotgun (WGS) entry which is preliminary data.</text>
</comment>
<evidence type="ECO:0000256" key="1">
    <source>
        <dbReference type="SAM" id="SignalP"/>
    </source>
</evidence>
<evidence type="ECO:0000313" key="2">
    <source>
        <dbReference type="EMBL" id="PRP81048.1"/>
    </source>
</evidence>
<protein>
    <submittedName>
        <fullName evidence="2">Uncharacterized protein</fullName>
    </submittedName>
</protein>
<sequence length="72" mass="8127">MHHLPSQRSNCSETFFSVVILLWLLSQDFLSVQTIMGGLKHIGDLAQMVEHSLSMRGAQGSIPWFSTHLLNF</sequence>
<feature type="signal peptide" evidence="1">
    <location>
        <begin position="1"/>
        <end position="31"/>
    </location>
</feature>
<dbReference type="InParanoid" id="A0A2P6NAS0"/>
<feature type="chain" id="PRO_5015111831" evidence="1">
    <location>
        <begin position="32"/>
        <end position="72"/>
    </location>
</feature>
<dbReference type="AlphaFoldDB" id="A0A2P6NAS0"/>
<evidence type="ECO:0000313" key="3">
    <source>
        <dbReference type="Proteomes" id="UP000241769"/>
    </source>
</evidence>
<keyword evidence="1" id="KW-0732">Signal</keyword>
<reference evidence="2 3" key="1">
    <citation type="journal article" date="2018" name="Genome Biol. Evol.">
        <title>Multiple Roots of Fruiting Body Formation in Amoebozoa.</title>
        <authorList>
            <person name="Hillmann F."/>
            <person name="Forbes G."/>
            <person name="Novohradska S."/>
            <person name="Ferling I."/>
            <person name="Riege K."/>
            <person name="Groth M."/>
            <person name="Westermann M."/>
            <person name="Marz M."/>
            <person name="Spaller T."/>
            <person name="Winckler T."/>
            <person name="Schaap P."/>
            <person name="Glockner G."/>
        </authorList>
    </citation>
    <scope>NUCLEOTIDE SEQUENCE [LARGE SCALE GENOMIC DNA]</scope>
    <source>
        <strain evidence="2 3">Jena</strain>
    </source>
</reference>
<dbReference type="EMBL" id="MDYQ01000131">
    <property type="protein sequence ID" value="PRP81048.1"/>
    <property type="molecule type" value="Genomic_DNA"/>
</dbReference>
<accession>A0A2P6NAS0</accession>
<gene>
    <name evidence="2" type="ORF">PROFUN_11126</name>
</gene>
<dbReference type="Proteomes" id="UP000241769">
    <property type="component" value="Unassembled WGS sequence"/>
</dbReference>
<name>A0A2P6NAS0_9EUKA</name>
<keyword evidence="3" id="KW-1185">Reference proteome</keyword>
<organism evidence="2 3">
    <name type="scientific">Planoprotostelium fungivorum</name>
    <dbReference type="NCBI Taxonomy" id="1890364"/>
    <lineage>
        <taxon>Eukaryota</taxon>
        <taxon>Amoebozoa</taxon>
        <taxon>Evosea</taxon>
        <taxon>Variosea</taxon>
        <taxon>Cavosteliida</taxon>
        <taxon>Cavosteliaceae</taxon>
        <taxon>Planoprotostelium</taxon>
    </lineage>
</organism>
<proteinExistence type="predicted"/>